<comment type="caution">
    <text evidence="1">The sequence shown here is derived from an EMBL/GenBank/DDBJ whole genome shotgun (WGS) entry which is preliminary data.</text>
</comment>
<dbReference type="Pfam" id="PF05866">
    <property type="entry name" value="RusA"/>
    <property type="match status" value="1"/>
</dbReference>
<protein>
    <submittedName>
        <fullName evidence="1">RusA family crossover junction endodeoxyribonuclease</fullName>
    </submittedName>
</protein>
<name>A0ABD4XHK2_WEIPA</name>
<evidence type="ECO:0000313" key="1">
    <source>
        <dbReference type="EMBL" id="MDF8370525.1"/>
    </source>
</evidence>
<dbReference type="InterPro" id="IPR036614">
    <property type="entry name" value="RusA-like_sf"/>
</dbReference>
<organism evidence="1 2">
    <name type="scientific">Weissella paramesenteroides</name>
    <name type="common">Leuconostoc paramesenteroides</name>
    <dbReference type="NCBI Taxonomy" id="1249"/>
    <lineage>
        <taxon>Bacteria</taxon>
        <taxon>Bacillati</taxon>
        <taxon>Bacillota</taxon>
        <taxon>Bacilli</taxon>
        <taxon>Lactobacillales</taxon>
        <taxon>Lactobacillaceae</taxon>
        <taxon>Weissella</taxon>
    </lineage>
</organism>
<reference evidence="1 2" key="1">
    <citation type="submission" date="2020-03" db="EMBL/GenBank/DDBJ databases">
        <title>Comparative genomics of Weissella paramesenteroides.</title>
        <authorList>
            <person name="Kant R."/>
            <person name="Takala T."/>
            <person name="Saris P."/>
        </authorList>
    </citation>
    <scope>NUCLEOTIDE SEQUENCE [LARGE SCALE GENOMIC DNA]</scope>
    <source>
        <strain evidence="1 2">SJ27-4</strain>
    </source>
</reference>
<gene>
    <name evidence="1" type="ORF">G9403_02455</name>
</gene>
<proteinExistence type="predicted"/>
<dbReference type="EMBL" id="JAANXN010000002">
    <property type="protein sequence ID" value="MDF8370525.1"/>
    <property type="molecule type" value="Genomic_DNA"/>
</dbReference>
<dbReference type="InterPro" id="IPR008822">
    <property type="entry name" value="Endonuclease_RusA-like"/>
</dbReference>
<dbReference type="SUPFAM" id="SSF103084">
    <property type="entry name" value="Holliday junction resolvase RusA"/>
    <property type="match status" value="1"/>
</dbReference>
<evidence type="ECO:0000313" key="2">
    <source>
        <dbReference type="Proteomes" id="UP001215461"/>
    </source>
</evidence>
<dbReference type="Proteomes" id="UP001215461">
    <property type="component" value="Unassembled WGS sequence"/>
</dbReference>
<dbReference type="AlphaFoldDB" id="A0ABD4XHK2"/>
<sequence length="145" mass="17009">MKFASGNQMMVARKRLIRTKEYHAYHDYLKASLEEILDEVQVQMKSGQAYELRSLFIYPVPKSLISSKKKRDEFDSSKVLPITRGTIDVDNSVKASDDVLQEVLGFDDSQIVNNLGYKRYWLGETYIYKFELYEFDSGMEIEFYD</sequence>
<dbReference type="Gene3D" id="3.30.1330.70">
    <property type="entry name" value="Holliday junction resolvase RusA"/>
    <property type="match status" value="1"/>
</dbReference>
<dbReference type="RefSeq" id="WP_277361970.1">
    <property type="nucleotide sequence ID" value="NZ_JAANXN010000002.1"/>
</dbReference>
<accession>A0ABD4XHK2</accession>